<feature type="compositionally biased region" description="Basic residues" evidence="1">
    <location>
        <begin position="33"/>
        <end position="42"/>
    </location>
</feature>
<gene>
    <name evidence="2" type="ORF">FJZ00_12275</name>
</gene>
<organism evidence="2 3">
    <name type="scientific">Candidatus Tanganyikabacteria bacterium</name>
    <dbReference type="NCBI Taxonomy" id="2961651"/>
    <lineage>
        <taxon>Bacteria</taxon>
        <taxon>Bacillati</taxon>
        <taxon>Candidatus Sericytochromatia</taxon>
        <taxon>Candidatus Tanganyikabacteria</taxon>
    </lineage>
</organism>
<dbReference type="Proteomes" id="UP000703893">
    <property type="component" value="Unassembled WGS sequence"/>
</dbReference>
<evidence type="ECO:0000313" key="2">
    <source>
        <dbReference type="EMBL" id="MBM3275922.1"/>
    </source>
</evidence>
<proteinExistence type="predicted"/>
<sequence length="148" mass="15560">MDIGKSNERKQTRPIGQVGAGAAAGGQVSVAVHAKRGGKKAAKPPAKFDLPKTGKGRDWERKYEKVNADPGSVEAHAATGNPGDRPRRPAQGRRTRVARGRSRRKRGGGGRASPDLALGGAGRHLRQSGYITPMRRSLAVLLAGSVLV</sequence>
<comment type="caution">
    <text evidence="2">The sequence shown here is derived from an EMBL/GenBank/DDBJ whole genome shotgun (WGS) entry which is preliminary data.</text>
</comment>
<reference evidence="2 3" key="1">
    <citation type="submission" date="2019-03" db="EMBL/GenBank/DDBJ databases">
        <title>Lake Tanganyika Metagenome-Assembled Genomes (MAGs).</title>
        <authorList>
            <person name="Tran P."/>
        </authorList>
    </citation>
    <scope>NUCLEOTIDE SEQUENCE [LARGE SCALE GENOMIC DNA]</scope>
    <source>
        <strain evidence="2">K_DeepCast_65m_m2_236</strain>
    </source>
</reference>
<protein>
    <submittedName>
        <fullName evidence="2">Uncharacterized protein</fullName>
    </submittedName>
</protein>
<accession>A0A937X7V8</accession>
<feature type="compositionally biased region" description="Basic and acidic residues" evidence="1">
    <location>
        <begin position="49"/>
        <end position="67"/>
    </location>
</feature>
<evidence type="ECO:0000313" key="3">
    <source>
        <dbReference type="Proteomes" id="UP000703893"/>
    </source>
</evidence>
<feature type="region of interest" description="Disordered" evidence="1">
    <location>
        <begin position="1"/>
        <end position="121"/>
    </location>
</feature>
<feature type="compositionally biased region" description="Basic and acidic residues" evidence="1">
    <location>
        <begin position="1"/>
        <end position="11"/>
    </location>
</feature>
<dbReference type="EMBL" id="VGJX01000779">
    <property type="protein sequence ID" value="MBM3275922.1"/>
    <property type="molecule type" value="Genomic_DNA"/>
</dbReference>
<dbReference type="AlphaFoldDB" id="A0A937X7V8"/>
<evidence type="ECO:0000256" key="1">
    <source>
        <dbReference type="SAM" id="MobiDB-lite"/>
    </source>
</evidence>
<name>A0A937X7V8_9BACT</name>
<feature type="compositionally biased region" description="Basic residues" evidence="1">
    <location>
        <begin position="88"/>
        <end position="108"/>
    </location>
</feature>